<evidence type="ECO:0000313" key="3">
    <source>
        <dbReference type="Proteomes" id="UP001345219"/>
    </source>
</evidence>
<organism evidence="2 3">
    <name type="scientific">Trapa incisa</name>
    <dbReference type="NCBI Taxonomy" id="236973"/>
    <lineage>
        <taxon>Eukaryota</taxon>
        <taxon>Viridiplantae</taxon>
        <taxon>Streptophyta</taxon>
        <taxon>Embryophyta</taxon>
        <taxon>Tracheophyta</taxon>
        <taxon>Spermatophyta</taxon>
        <taxon>Magnoliopsida</taxon>
        <taxon>eudicotyledons</taxon>
        <taxon>Gunneridae</taxon>
        <taxon>Pentapetalae</taxon>
        <taxon>rosids</taxon>
        <taxon>malvids</taxon>
        <taxon>Myrtales</taxon>
        <taxon>Lythraceae</taxon>
        <taxon>Trapa</taxon>
    </lineage>
</organism>
<proteinExistence type="predicted"/>
<name>A0AAN7KK05_9MYRT</name>
<gene>
    <name evidence="2" type="ORF">SAY87_003096</name>
</gene>
<evidence type="ECO:0000256" key="1">
    <source>
        <dbReference type="SAM" id="MobiDB-lite"/>
    </source>
</evidence>
<feature type="region of interest" description="Disordered" evidence="1">
    <location>
        <begin position="231"/>
        <end position="276"/>
    </location>
</feature>
<dbReference type="EMBL" id="JAXIOK010000006">
    <property type="protein sequence ID" value="KAK4767955.1"/>
    <property type="molecule type" value="Genomic_DNA"/>
</dbReference>
<evidence type="ECO:0000313" key="2">
    <source>
        <dbReference type="EMBL" id="KAK4767955.1"/>
    </source>
</evidence>
<protein>
    <submittedName>
        <fullName evidence="2">Uncharacterized protein</fullName>
    </submittedName>
</protein>
<feature type="region of interest" description="Disordered" evidence="1">
    <location>
        <begin position="56"/>
        <end position="97"/>
    </location>
</feature>
<keyword evidence="3" id="KW-1185">Reference proteome</keyword>
<feature type="compositionally biased region" description="Basic and acidic residues" evidence="1">
    <location>
        <begin position="56"/>
        <end position="82"/>
    </location>
</feature>
<comment type="caution">
    <text evidence="2">The sequence shown here is derived from an EMBL/GenBank/DDBJ whole genome shotgun (WGS) entry which is preliminary data.</text>
</comment>
<accession>A0AAN7KK05</accession>
<sequence>MTDQMRSSCATRAACKRAYTATVVDDDAPATKKRVVLGELTNLSYCTFVPPVKPSEVRKPLNTEAKRNAKKVDNKARIRSKSESTQSNKEEDDADIDVRADEGDDPCIEVRFEVDDPQMCREYVTDIYEYLKKMERVSLCWPRGLSNLSKTDQTATSTMKTIDKGVKQQNIWRFFLSLFTRKKANTKRKSTMCSHHHRPLLPSGSPPSKVAAALLLFFLLSVASADQIGNASSARCGSSGDHRQSPAAVPPQPAFDGNYLSSKRRVPNASDPLHNR</sequence>
<reference evidence="2 3" key="1">
    <citation type="journal article" date="2023" name="Hortic Res">
        <title>Pangenome of water caltrop reveals structural variations and asymmetric subgenome divergence after allopolyploidization.</title>
        <authorList>
            <person name="Zhang X."/>
            <person name="Chen Y."/>
            <person name="Wang L."/>
            <person name="Yuan Y."/>
            <person name="Fang M."/>
            <person name="Shi L."/>
            <person name="Lu R."/>
            <person name="Comes H.P."/>
            <person name="Ma Y."/>
            <person name="Chen Y."/>
            <person name="Huang G."/>
            <person name="Zhou Y."/>
            <person name="Zheng Z."/>
            <person name="Qiu Y."/>
        </authorList>
    </citation>
    <scope>NUCLEOTIDE SEQUENCE [LARGE SCALE GENOMIC DNA]</scope>
    <source>
        <tissue evidence="2">Roots</tissue>
    </source>
</reference>
<dbReference type="AlphaFoldDB" id="A0AAN7KK05"/>
<dbReference type="Proteomes" id="UP001345219">
    <property type="component" value="Chromosome 3"/>
</dbReference>